<name>A0ABN7AE93_9HEMI</name>
<accession>A0ABN7AE93</accession>
<evidence type="ECO:0000313" key="1">
    <source>
        <dbReference type="EMBL" id="BES90598.1"/>
    </source>
</evidence>
<evidence type="ECO:0000313" key="2">
    <source>
        <dbReference type="Proteomes" id="UP001307889"/>
    </source>
</evidence>
<proteinExistence type="predicted"/>
<sequence length="96" mass="10533">MHISVLLKGFGYPVTSVMVSWPSPELFLCSLTAISLKRATLAEQDYVYLRARRTAVTSRYISSSGPLLLTPEWKGGRTGTLVGSTPHLQNPRTLSP</sequence>
<dbReference type="Proteomes" id="UP001307889">
    <property type="component" value="Chromosome 2"/>
</dbReference>
<organism evidence="1 2">
    <name type="scientific">Nesidiocoris tenuis</name>
    <dbReference type="NCBI Taxonomy" id="355587"/>
    <lineage>
        <taxon>Eukaryota</taxon>
        <taxon>Metazoa</taxon>
        <taxon>Ecdysozoa</taxon>
        <taxon>Arthropoda</taxon>
        <taxon>Hexapoda</taxon>
        <taxon>Insecta</taxon>
        <taxon>Pterygota</taxon>
        <taxon>Neoptera</taxon>
        <taxon>Paraneoptera</taxon>
        <taxon>Hemiptera</taxon>
        <taxon>Heteroptera</taxon>
        <taxon>Panheteroptera</taxon>
        <taxon>Cimicomorpha</taxon>
        <taxon>Miridae</taxon>
        <taxon>Dicyphina</taxon>
        <taxon>Nesidiocoris</taxon>
    </lineage>
</organism>
<reference evidence="1 2" key="1">
    <citation type="submission" date="2023-09" db="EMBL/GenBank/DDBJ databases">
        <title>Nesidiocoris tenuis whole genome shotgun sequence.</title>
        <authorList>
            <person name="Shibata T."/>
            <person name="Shimoda M."/>
            <person name="Kobayashi T."/>
            <person name="Uehara T."/>
        </authorList>
    </citation>
    <scope>NUCLEOTIDE SEQUENCE [LARGE SCALE GENOMIC DNA]</scope>
    <source>
        <strain evidence="1 2">Japan</strain>
    </source>
</reference>
<keyword evidence="2" id="KW-1185">Reference proteome</keyword>
<gene>
    <name evidence="1" type="ORF">NTJ_03406</name>
</gene>
<protein>
    <submittedName>
        <fullName evidence="1">Uncharacterized protein</fullName>
    </submittedName>
</protein>
<dbReference type="EMBL" id="AP028910">
    <property type="protein sequence ID" value="BES90598.1"/>
    <property type="molecule type" value="Genomic_DNA"/>
</dbReference>